<evidence type="ECO:0000313" key="4">
    <source>
        <dbReference type="EMBL" id="MXV52161.1"/>
    </source>
</evidence>
<accession>A0A7K1YCQ2</accession>
<dbReference type="AlphaFoldDB" id="A0A7K1YCQ2"/>
<proteinExistence type="predicted"/>
<sequence>MKKITLIVLLAASVGLMQACNGGKSGDKGSLEDTAASDPTHDSLDNSGQVTQETDVEGDSKTFMDKVAVAGMTEIELGKYAQENGKSSRVKNFGAMMVADHTKAANELGALAKNKEVQLPTTVDAEHKSHIDMLEKMKGADFDKQYIEMMVKGHQDVVDLLNKGTQNRDADVKAFAAKTLPVVQTHLDSAKAISGSLK</sequence>
<comment type="caution">
    <text evidence="4">The sequence shown here is derived from an EMBL/GenBank/DDBJ whole genome shotgun (WGS) entry which is preliminary data.</text>
</comment>
<reference evidence="4 5" key="1">
    <citation type="submission" date="2019-11" db="EMBL/GenBank/DDBJ databases">
        <title>Pedobacter sp. HMF7647 Genome sequencing and assembly.</title>
        <authorList>
            <person name="Kang H."/>
            <person name="Kim H."/>
            <person name="Joh K."/>
        </authorList>
    </citation>
    <scope>NUCLEOTIDE SEQUENCE [LARGE SCALE GENOMIC DNA]</scope>
    <source>
        <strain evidence="4 5">HMF7647</strain>
    </source>
</reference>
<evidence type="ECO:0000256" key="1">
    <source>
        <dbReference type="SAM" id="MobiDB-lite"/>
    </source>
</evidence>
<dbReference type="PROSITE" id="PS51257">
    <property type="entry name" value="PROKAR_LIPOPROTEIN"/>
    <property type="match status" value="1"/>
</dbReference>
<dbReference type="Gene3D" id="1.20.1260.10">
    <property type="match status" value="1"/>
</dbReference>
<gene>
    <name evidence="4" type="ORF">GS399_14380</name>
</gene>
<evidence type="ECO:0000256" key="2">
    <source>
        <dbReference type="SAM" id="SignalP"/>
    </source>
</evidence>
<protein>
    <submittedName>
        <fullName evidence="4">DUF4142 domain-containing protein</fullName>
    </submittedName>
</protein>
<name>A0A7K1YCQ2_9SPHI</name>
<dbReference type="Pfam" id="PF13628">
    <property type="entry name" value="DUF4142"/>
    <property type="match status" value="1"/>
</dbReference>
<feature type="signal peptide" evidence="2">
    <location>
        <begin position="1"/>
        <end position="19"/>
    </location>
</feature>
<feature type="chain" id="PRO_5029564465" evidence="2">
    <location>
        <begin position="20"/>
        <end position="198"/>
    </location>
</feature>
<evidence type="ECO:0000259" key="3">
    <source>
        <dbReference type="Pfam" id="PF13628"/>
    </source>
</evidence>
<keyword evidence="5" id="KW-1185">Reference proteome</keyword>
<feature type="region of interest" description="Disordered" evidence="1">
    <location>
        <begin position="23"/>
        <end position="57"/>
    </location>
</feature>
<dbReference type="PANTHER" id="PTHR38593">
    <property type="entry name" value="BLR2558 PROTEIN"/>
    <property type="match status" value="1"/>
</dbReference>
<dbReference type="InterPro" id="IPR025419">
    <property type="entry name" value="DUF4142"/>
</dbReference>
<evidence type="ECO:0000313" key="5">
    <source>
        <dbReference type="Proteomes" id="UP000466586"/>
    </source>
</evidence>
<dbReference type="EMBL" id="WVHT01000006">
    <property type="protein sequence ID" value="MXV52161.1"/>
    <property type="molecule type" value="Genomic_DNA"/>
</dbReference>
<keyword evidence="2" id="KW-0732">Signal</keyword>
<dbReference type="InterPro" id="IPR012347">
    <property type="entry name" value="Ferritin-like"/>
</dbReference>
<dbReference type="RefSeq" id="WP_160845334.1">
    <property type="nucleotide sequence ID" value="NZ_WVHT01000006.1"/>
</dbReference>
<dbReference type="PANTHER" id="PTHR38593:SF1">
    <property type="entry name" value="BLR2558 PROTEIN"/>
    <property type="match status" value="1"/>
</dbReference>
<organism evidence="4 5">
    <name type="scientific">Hufsiella arboris</name>
    <dbReference type="NCBI Taxonomy" id="2695275"/>
    <lineage>
        <taxon>Bacteria</taxon>
        <taxon>Pseudomonadati</taxon>
        <taxon>Bacteroidota</taxon>
        <taxon>Sphingobacteriia</taxon>
        <taxon>Sphingobacteriales</taxon>
        <taxon>Sphingobacteriaceae</taxon>
        <taxon>Hufsiella</taxon>
    </lineage>
</organism>
<feature type="domain" description="DUF4142" evidence="3">
    <location>
        <begin position="60"/>
        <end position="193"/>
    </location>
</feature>
<dbReference type="Proteomes" id="UP000466586">
    <property type="component" value="Unassembled WGS sequence"/>
</dbReference>